<comment type="similarity">
    <text evidence="1">Belongs to the UPF0111 family.</text>
</comment>
<sequence length="221" mass="25224">MLKFRILSNKEGQIYSNLMKMSSMIREAVTTLQDEFSAIRRGDRDPIASEMIRIKGYHERIAMLREEILSTLYGEAFLPDFKETIVMLTQSLYSTVKAVKDASRAMSSRTPNERCIISLSEGLLTYLSLVNEASKKTSDLISAIQVDMEEAIKVGKEIQAMERQGDEIKDTLLQRLYDMEKEVDIISILQMKDIILFIDEILDSMEEATISVELLYATMKA</sequence>
<reference evidence="2 3" key="1">
    <citation type="submission" date="2019-10" db="EMBL/GenBank/DDBJ databases">
        <title>Sequencing and Assembly of Multiple Reported Metal-Biooxidizing Members of the Extremely Thermoacidophilic Archaeal Family Sulfolobaceae.</title>
        <authorList>
            <person name="Counts J.A."/>
            <person name="Kelly R.M."/>
        </authorList>
    </citation>
    <scope>NUCLEOTIDE SEQUENCE [LARGE SCALE GENOMIC DNA]</scope>
    <source>
        <strain evidence="2 3">DSM 6482</strain>
    </source>
</reference>
<dbReference type="PANTHER" id="PTHR36536:SF3">
    <property type="entry name" value="UPF0111 PROTEIN HI_1603"/>
    <property type="match status" value="1"/>
</dbReference>
<dbReference type="RefSeq" id="WP_054838051.1">
    <property type="nucleotide sequence ID" value="NZ_BBBY01000004.1"/>
</dbReference>
<evidence type="ECO:0000313" key="2">
    <source>
        <dbReference type="EMBL" id="MUN28391.1"/>
    </source>
</evidence>
<dbReference type="Proteomes" id="UP000470772">
    <property type="component" value="Unassembled WGS sequence"/>
</dbReference>
<dbReference type="OrthoDB" id="33385at2157"/>
<gene>
    <name evidence="2" type="ORF">GC250_02665</name>
</gene>
<comment type="caution">
    <text evidence="2">The sequence shown here is derived from an EMBL/GenBank/DDBJ whole genome shotgun (WGS) entry which is preliminary data.</text>
</comment>
<dbReference type="InterPro" id="IPR018445">
    <property type="entry name" value="Put_Phosphate_transp_reg"/>
</dbReference>
<name>A0A6A9QMH2_SULME</name>
<accession>A0A6A9QMH2</accession>
<dbReference type="PANTHER" id="PTHR36536">
    <property type="entry name" value="UPF0111 PROTEIN HI_1603"/>
    <property type="match status" value="1"/>
</dbReference>
<proteinExistence type="inferred from homology"/>
<keyword evidence="3" id="KW-1185">Reference proteome</keyword>
<dbReference type="AlphaFoldDB" id="A0A6A9QMH2"/>
<dbReference type="Gene3D" id="1.20.58.220">
    <property type="entry name" value="Phosphate transport system protein phou homolog 2, domain 2"/>
    <property type="match status" value="1"/>
</dbReference>
<evidence type="ECO:0000256" key="1">
    <source>
        <dbReference type="ARBA" id="ARBA00008591"/>
    </source>
</evidence>
<evidence type="ECO:0000313" key="3">
    <source>
        <dbReference type="Proteomes" id="UP000470772"/>
    </source>
</evidence>
<protein>
    <submittedName>
        <fullName evidence="2">DUF47 family protein</fullName>
    </submittedName>
</protein>
<dbReference type="Pfam" id="PF01865">
    <property type="entry name" value="PhoU_div"/>
    <property type="match status" value="1"/>
</dbReference>
<dbReference type="EMBL" id="WGGD01000005">
    <property type="protein sequence ID" value="MUN28391.1"/>
    <property type="molecule type" value="Genomic_DNA"/>
</dbReference>
<dbReference type="InterPro" id="IPR002727">
    <property type="entry name" value="DUF47"/>
</dbReference>
<dbReference type="InterPro" id="IPR038078">
    <property type="entry name" value="PhoU-like_sf"/>
</dbReference>
<organism evidence="2 3">
    <name type="scientific">Sulfuracidifex metallicus DSM 6482 = JCM 9184</name>
    <dbReference type="NCBI Taxonomy" id="523847"/>
    <lineage>
        <taxon>Archaea</taxon>
        <taxon>Thermoproteota</taxon>
        <taxon>Thermoprotei</taxon>
        <taxon>Sulfolobales</taxon>
        <taxon>Sulfolobaceae</taxon>
        <taxon>Sulfuracidifex</taxon>
    </lineage>
</organism>